<dbReference type="SUPFAM" id="SSF52540">
    <property type="entry name" value="P-loop containing nucleoside triphosphate hydrolases"/>
    <property type="match status" value="4"/>
</dbReference>
<protein>
    <recommendedName>
        <fullName evidence="6">AAA+ ATPase domain-containing protein</fullName>
    </recommendedName>
</protein>
<name>A0A8S9SNK9_BRACR</name>
<dbReference type="InterPro" id="IPR027417">
    <property type="entry name" value="P-loop_NTPase"/>
</dbReference>
<organism evidence="7 8">
    <name type="scientific">Brassica cretica</name>
    <name type="common">Mustard</name>
    <dbReference type="NCBI Taxonomy" id="69181"/>
    <lineage>
        <taxon>Eukaryota</taxon>
        <taxon>Viridiplantae</taxon>
        <taxon>Streptophyta</taxon>
        <taxon>Embryophyta</taxon>
        <taxon>Tracheophyta</taxon>
        <taxon>Spermatophyta</taxon>
        <taxon>Magnoliopsida</taxon>
        <taxon>eudicotyledons</taxon>
        <taxon>Gunneridae</taxon>
        <taxon>Pentapetalae</taxon>
        <taxon>rosids</taxon>
        <taxon>malvids</taxon>
        <taxon>Brassicales</taxon>
        <taxon>Brassicaceae</taxon>
        <taxon>Brassiceae</taxon>
        <taxon>Brassica</taxon>
    </lineage>
</organism>
<dbReference type="GO" id="GO:0007165">
    <property type="term" value="P:signal transduction"/>
    <property type="evidence" value="ECO:0007669"/>
    <property type="project" value="InterPro"/>
</dbReference>
<dbReference type="Pfam" id="PF07725">
    <property type="entry name" value="LRR_3"/>
    <property type="match status" value="1"/>
</dbReference>
<keyword evidence="5" id="KW-0520">NAD</keyword>
<dbReference type="FunFam" id="3.80.10.10:FF:000386">
    <property type="entry name" value="Disease resistance protein RPS4"/>
    <property type="match status" value="1"/>
</dbReference>
<evidence type="ECO:0000256" key="5">
    <source>
        <dbReference type="ARBA" id="ARBA00023027"/>
    </source>
</evidence>
<dbReference type="FunFam" id="1.10.8.430:FF:000002">
    <property type="entry name" value="Disease resistance protein (TIR-NBS-LRR class)"/>
    <property type="match status" value="2"/>
</dbReference>
<dbReference type="InterPro" id="IPR002182">
    <property type="entry name" value="NB-ARC"/>
</dbReference>
<dbReference type="Gene3D" id="3.40.50.10140">
    <property type="entry name" value="Toll/interleukin-1 receptor homology (TIR) domain"/>
    <property type="match status" value="1"/>
</dbReference>
<dbReference type="SUPFAM" id="SSF46785">
    <property type="entry name" value="Winged helix' DNA-binding domain"/>
    <property type="match status" value="3"/>
</dbReference>
<dbReference type="GO" id="GO:0006952">
    <property type="term" value="P:defense response"/>
    <property type="evidence" value="ECO:0007669"/>
    <property type="project" value="UniProtKB-KW"/>
</dbReference>
<dbReference type="Pfam" id="PF23282">
    <property type="entry name" value="WHD_ROQ1"/>
    <property type="match status" value="3"/>
</dbReference>
<dbReference type="GO" id="GO:0043531">
    <property type="term" value="F:ADP binding"/>
    <property type="evidence" value="ECO:0007669"/>
    <property type="project" value="InterPro"/>
</dbReference>
<dbReference type="EMBL" id="QGKX02000004">
    <property type="protein sequence ID" value="KAF3601565.1"/>
    <property type="molecule type" value="Genomic_DNA"/>
</dbReference>
<sequence length="1284" mass="146427">MFVKNEKVVICLYRNTEAEMIEEVAKEVSNMLNKSIPSWDFDRLVGIENHIRQISSLLSLDSDDVRMVGIWGPAGIGKTTIARAFYREISDMFMHTAFVESIRGSRENQHRDDHTFKLHLQEQLLSKTFNHKDLKIHHLGVAEARLKGKKVLVVLDDVDDLRQLKAMAEKTQWFGRGSRIIITSRYKHLLKAYGIENTYHVELPCSSEALEIFCLSAFDQKSPKAGFEELSMEIRGLAGNLPLGLNVYGSYMRGMSKEEWMHALPKLRTSLDGNIETVLMLSYNSLCDHDKDLFLHIACFFIGEKTNNLEEDFSNLDEVRRGLQVLLERSLISIDKGARLVIHNFLEQLGIEITRKEYRYGHGRRKFLVDALEICDVLADSTVSGSVLGANFLLTEIEDKVSTDSDKICDVLADMDDVKRWKYALAQVATLAGYYSRNWKNEADMVERVAKDIADRYMPSREFDRLVGMENHVTQISSLLSLDSDDVRMVGIWGPAGIGKSTIARSPYVGFEELTMEIIRLAGNLPLGLNVYGSYMRGMAKDEWTHALPKLKAGIDREIEGILMHEYERLCDEDKDLFIHIACFFNGKKSSILSKYIRTLDVAHGLQVLVEKSLISIDKDERLVMHNLLEMMGKEIASKEYIDVHERKDAREALEEVAQIAGYDSSSWRNETDMIEKVAIDVANKLNKATPSRDFDGLVGMNNHITQISSLLSLDSDDVRMVGIWGHAGIGKTTIARALYWKLKLSKKFTHTAFMESVRGSRENKHSDDHEFKLHLQEQLLSKTFNHKDLKIDHLGVAEERLKDKKVLVVLDDVDDLRQLEAMSGKTQWFGHGSRTIITTRDTYYLKAHGIDNIYHVDFPCSSEALEIFCLYAFDQKSPKDGYKDLTKEIIGLAGNLPLGLRVLGSYLRPMSPEEWMQALPTLRTRLNGEIKTVLMLSYDSLCDTDKDLFLHLACLFVGESISYVEKCLAHLEANHGLKVLEAKSLISKSQEERLVMHNLVEELGKEIVCKEHKQPESRRFLVDAQDIYDVFADNIGTGSVLCIDLNIATVENELSIDQRAFAGMPHLQFLRFKSPNVYGKNNNKLILPEGLNNLPRKLRVLRWDEFPLICLPPTFRAEKLVILEMRNSCIEKLWDWEEAPPLRHLKLMDMSYSLNLEKVPNLSNAKNLETLILNACESLVEIPTWFQNLSSLEHLEMVGCKKLEVLPTNINLKSLCHLDLNHCTQLKTFPEISTNIEYLDLEYTGVKEVPSSVRSWPKLAKLSMPGYKSLRMFPDDVLDSMEE</sequence>
<dbReference type="FunFam" id="3.40.50.300:FF:001002">
    <property type="entry name" value="Disease resistance protein (TIR-NBS-LRR class)"/>
    <property type="match status" value="2"/>
</dbReference>
<reference evidence="7" key="1">
    <citation type="submission" date="2019-12" db="EMBL/GenBank/DDBJ databases">
        <title>Genome sequencing and annotation of Brassica cretica.</title>
        <authorList>
            <person name="Studholme D.J."/>
            <person name="Sarris P."/>
        </authorList>
    </citation>
    <scope>NUCLEOTIDE SEQUENCE</scope>
    <source>
        <strain evidence="7">PFS-109/04</strain>
        <tissue evidence="7">Leaf</tissue>
    </source>
</reference>
<evidence type="ECO:0000313" key="7">
    <source>
        <dbReference type="EMBL" id="KAF3601565.1"/>
    </source>
</evidence>
<dbReference type="InterPro" id="IPR042197">
    <property type="entry name" value="Apaf_helical"/>
</dbReference>
<dbReference type="InterPro" id="IPR036390">
    <property type="entry name" value="WH_DNA-bd_sf"/>
</dbReference>
<feature type="domain" description="AAA+ ATPase" evidence="6">
    <location>
        <begin position="718"/>
        <end position="873"/>
    </location>
</feature>
<evidence type="ECO:0000313" key="8">
    <source>
        <dbReference type="Proteomes" id="UP000712600"/>
    </source>
</evidence>
<evidence type="ECO:0000259" key="6">
    <source>
        <dbReference type="SMART" id="SM00382"/>
    </source>
</evidence>
<dbReference type="Pfam" id="PF01582">
    <property type="entry name" value="TIR"/>
    <property type="match status" value="2"/>
</dbReference>
<dbReference type="InterPro" id="IPR003593">
    <property type="entry name" value="AAA+_ATPase"/>
</dbReference>
<accession>A0A8S9SNK9</accession>
<dbReference type="InterPro" id="IPR058192">
    <property type="entry name" value="WHD_ROQ1-like"/>
</dbReference>
<dbReference type="PANTHER" id="PTHR11017:SF482">
    <property type="entry name" value="TIR DOMAIN-CONTAINING PROTEIN"/>
    <property type="match status" value="1"/>
</dbReference>
<keyword evidence="3" id="KW-0378">Hydrolase</keyword>
<gene>
    <name evidence="7" type="ORF">F2Q69_00034609</name>
</gene>
<dbReference type="Gene3D" id="3.80.10.10">
    <property type="entry name" value="Ribonuclease Inhibitor"/>
    <property type="match status" value="1"/>
</dbReference>
<dbReference type="SUPFAM" id="SSF52058">
    <property type="entry name" value="L domain-like"/>
    <property type="match status" value="1"/>
</dbReference>
<dbReference type="SMART" id="SM00382">
    <property type="entry name" value="AAA"/>
    <property type="match status" value="2"/>
</dbReference>
<feature type="domain" description="AAA+ ATPase" evidence="6">
    <location>
        <begin position="64"/>
        <end position="205"/>
    </location>
</feature>
<dbReference type="InterPro" id="IPR000157">
    <property type="entry name" value="TIR_dom"/>
</dbReference>
<dbReference type="InterPro" id="IPR032675">
    <property type="entry name" value="LRR_dom_sf"/>
</dbReference>
<dbReference type="PRINTS" id="PR00364">
    <property type="entry name" value="DISEASERSIST"/>
</dbReference>
<keyword evidence="2" id="KW-0677">Repeat</keyword>
<dbReference type="InterPro" id="IPR011713">
    <property type="entry name" value="Leu-rich_rpt_3"/>
</dbReference>
<evidence type="ECO:0000256" key="2">
    <source>
        <dbReference type="ARBA" id="ARBA00022737"/>
    </source>
</evidence>
<evidence type="ECO:0000256" key="3">
    <source>
        <dbReference type="ARBA" id="ARBA00022801"/>
    </source>
</evidence>
<dbReference type="PANTHER" id="PTHR11017">
    <property type="entry name" value="LEUCINE-RICH REPEAT-CONTAINING PROTEIN"/>
    <property type="match status" value="1"/>
</dbReference>
<dbReference type="Gene3D" id="1.10.8.430">
    <property type="entry name" value="Helical domain of apoptotic protease-activating factors"/>
    <property type="match status" value="2"/>
</dbReference>
<dbReference type="GO" id="GO:0016787">
    <property type="term" value="F:hydrolase activity"/>
    <property type="evidence" value="ECO:0007669"/>
    <property type="project" value="UniProtKB-KW"/>
</dbReference>
<dbReference type="Gene3D" id="3.40.50.300">
    <property type="entry name" value="P-loop containing nucleotide triphosphate hydrolases"/>
    <property type="match status" value="3"/>
</dbReference>
<dbReference type="InterPro" id="IPR035897">
    <property type="entry name" value="Toll_tir_struct_dom_sf"/>
</dbReference>
<proteinExistence type="predicted"/>
<dbReference type="Proteomes" id="UP000712600">
    <property type="component" value="Unassembled WGS sequence"/>
</dbReference>
<comment type="caution">
    <text evidence="7">The sequence shown here is derived from an EMBL/GenBank/DDBJ whole genome shotgun (WGS) entry which is preliminary data.</text>
</comment>
<evidence type="ECO:0000256" key="4">
    <source>
        <dbReference type="ARBA" id="ARBA00022821"/>
    </source>
</evidence>
<keyword evidence="4" id="KW-0611">Plant defense</keyword>
<keyword evidence="1" id="KW-0433">Leucine-rich repeat</keyword>
<dbReference type="Pfam" id="PF00931">
    <property type="entry name" value="NB-ARC"/>
    <property type="match status" value="2"/>
</dbReference>
<dbReference type="InterPro" id="IPR044974">
    <property type="entry name" value="Disease_R_plants"/>
</dbReference>
<evidence type="ECO:0000256" key="1">
    <source>
        <dbReference type="ARBA" id="ARBA00022614"/>
    </source>
</evidence>